<feature type="transmembrane region" description="Helical" evidence="8">
    <location>
        <begin position="363"/>
        <end position="387"/>
    </location>
</feature>
<feature type="transmembrane region" description="Helical" evidence="8">
    <location>
        <begin position="393"/>
        <end position="417"/>
    </location>
</feature>
<dbReference type="GO" id="GO:0055085">
    <property type="term" value="P:transmembrane transport"/>
    <property type="evidence" value="ECO:0007669"/>
    <property type="project" value="InterPro"/>
</dbReference>
<evidence type="ECO:0000256" key="2">
    <source>
        <dbReference type="ARBA" id="ARBA00022448"/>
    </source>
</evidence>
<comment type="subcellular location">
    <subcellularLocation>
        <location evidence="1">Membrane</location>
        <topology evidence="1">Multi-pass membrane protein</topology>
    </subcellularLocation>
</comment>
<evidence type="ECO:0000256" key="6">
    <source>
        <dbReference type="ARBA" id="ARBA00023136"/>
    </source>
</evidence>
<feature type="transmembrane region" description="Helical" evidence="8">
    <location>
        <begin position="178"/>
        <end position="194"/>
    </location>
</feature>
<feature type="transmembrane region" description="Helical" evidence="8">
    <location>
        <begin position="41"/>
        <end position="59"/>
    </location>
</feature>
<dbReference type="Proteomes" id="UP000463857">
    <property type="component" value="Chromosome"/>
</dbReference>
<keyword evidence="2" id="KW-0813">Transport</keyword>
<evidence type="ECO:0000259" key="9">
    <source>
        <dbReference type="Pfam" id="PF03600"/>
    </source>
</evidence>
<feature type="domain" description="Citrate transporter-like" evidence="9">
    <location>
        <begin position="82"/>
        <end position="452"/>
    </location>
</feature>
<dbReference type="GO" id="GO:0005886">
    <property type="term" value="C:plasma membrane"/>
    <property type="evidence" value="ECO:0007669"/>
    <property type="project" value="TreeGrafter"/>
</dbReference>
<feature type="transmembrane region" description="Helical" evidence="8">
    <location>
        <begin position="92"/>
        <end position="109"/>
    </location>
</feature>
<evidence type="ECO:0000313" key="10">
    <source>
        <dbReference type="EMBL" id="QHC01035.1"/>
    </source>
</evidence>
<accession>A0A7L4YP30</accession>
<evidence type="ECO:0000256" key="1">
    <source>
        <dbReference type="ARBA" id="ARBA00004141"/>
    </source>
</evidence>
<feature type="transmembrane region" description="Helical" evidence="8">
    <location>
        <begin position="488"/>
        <end position="509"/>
    </location>
</feature>
<evidence type="ECO:0000256" key="3">
    <source>
        <dbReference type="ARBA" id="ARBA00022692"/>
    </source>
</evidence>
<dbReference type="RefSeq" id="WP_159546109.1">
    <property type="nucleotide sequence ID" value="NZ_CP047156.1"/>
</dbReference>
<dbReference type="InParanoid" id="A0A7L4YP30"/>
<dbReference type="KEGG" id="eke:EK0264_12540"/>
<organism evidence="10 11">
    <name type="scientific">Epidermidibacterium keratini</name>
    <dbReference type="NCBI Taxonomy" id="1891644"/>
    <lineage>
        <taxon>Bacteria</taxon>
        <taxon>Bacillati</taxon>
        <taxon>Actinomycetota</taxon>
        <taxon>Actinomycetes</taxon>
        <taxon>Sporichthyales</taxon>
        <taxon>Sporichthyaceae</taxon>
        <taxon>Epidermidibacterium</taxon>
    </lineage>
</organism>
<dbReference type="EMBL" id="CP047156">
    <property type="protein sequence ID" value="QHC01035.1"/>
    <property type="molecule type" value="Genomic_DNA"/>
</dbReference>
<evidence type="ECO:0000256" key="4">
    <source>
        <dbReference type="ARBA" id="ARBA00022737"/>
    </source>
</evidence>
<dbReference type="FunCoup" id="A0A7L4YP30">
    <property type="interactions" value="11"/>
</dbReference>
<dbReference type="AlphaFoldDB" id="A0A7L4YP30"/>
<feature type="region of interest" description="Disordered" evidence="7">
    <location>
        <begin position="1"/>
        <end position="35"/>
    </location>
</feature>
<evidence type="ECO:0000256" key="7">
    <source>
        <dbReference type="SAM" id="MobiDB-lite"/>
    </source>
</evidence>
<evidence type="ECO:0000313" key="11">
    <source>
        <dbReference type="Proteomes" id="UP000463857"/>
    </source>
</evidence>
<evidence type="ECO:0000256" key="5">
    <source>
        <dbReference type="ARBA" id="ARBA00022989"/>
    </source>
</evidence>
<feature type="transmembrane region" description="Helical" evidence="8">
    <location>
        <begin position="65"/>
        <end position="85"/>
    </location>
</feature>
<feature type="transmembrane region" description="Helical" evidence="8">
    <location>
        <begin position="206"/>
        <end position="231"/>
    </location>
</feature>
<dbReference type="Pfam" id="PF03600">
    <property type="entry name" value="CitMHS"/>
    <property type="match status" value="1"/>
</dbReference>
<keyword evidence="4" id="KW-0677">Repeat</keyword>
<feature type="transmembrane region" description="Helical" evidence="8">
    <location>
        <begin position="121"/>
        <end position="141"/>
    </location>
</feature>
<proteinExistence type="predicted"/>
<feature type="transmembrane region" description="Helical" evidence="8">
    <location>
        <begin position="251"/>
        <end position="274"/>
    </location>
</feature>
<sequence length="513" mass="54167">MTLLHDQSVHEQSQRTFHRTTPLPGEPQSQPRQRWRPERRLVISAIALLALGVLLTRLPGDDPDLSADGRTTLVVFAVAVWAWVFTKLDDTFVALAAGVSLVLLNVVDSDTLFATLGSDTIWLLVSAFVIAAGVTSSGLAVRAAAWLVSSARSVRGLVHFVTTALVVTAFAVPSTSGRAALTLPVFIAIAAALGHARHGDRYRRVILVLALVFPTVILLSAVASLLGAGAHLVTSQVLQTATGEGFDFVDWMVLGLPLAVVSSHLAAELVLWLFARRDDRRQPVEISLADLQTASATPISGPLTVRESRAALILVSVIVLWCTEPLHGLHPAIVALLGALVTTSPRYGSTTLKKTLASVPWSLLLFMAATLALGDALITSGAAEWIAGRMLSGLGLASPVSFMVAVVVLSTVAHLVIQSRSARSAVLIPIVVALAPTMGVNPAAAAFASTAAAGFCHTLPSSAKPVAMFSDVDDTPTYRPADLRRLSIFLAPLMIALVLLFSFFVWPLLGLSL</sequence>
<protein>
    <submittedName>
        <fullName evidence="10">SLC13 family permease</fullName>
    </submittedName>
</protein>
<reference evidence="10 11" key="1">
    <citation type="journal article" date="2018" name="Int. J. Syst. Evol. Microbiol.">
        <title>Epidermidibacterium keratini gen. nov., sp. nov., a member of the family Sporichthyaceae, isolated from keratin epidermis.</title>
        <authorList>
            <person name="Lee D.G."/>
            <person name="Trujillo M.E."/>
            <person name="Kang S."/>
            <person name="Nam J.J."/>
            <person name="Kim Y.J."/>
        </authorList>
    </citation>
    <scope>NUCLEOTIDE SEQUENCE [LARGE SCALE GENOMIC DNA]</scope>
    <source>
        <strain evidence="10 11">EPI-7</strain>
    </source>
</reference>
<feature type="transmembrane region" description="Helical" evidence="8">
    <location>
        <begin position="153"/>
        <end position="172"/>
    </location>
</feature>
<dbReference type="InterPro" id="IPR051679">
    <property type="entry name" value="DASS-Related_Transporters"/>
</dbReference>
<dbReference type="PANTHER" id="PTHR43652:SF2">
    <property type="entry name" value="BASIC AMINO ACID ANTIPORTER YFCC-RELATED"/>
    <property type="match status" value="1"/>
</dbReference>
<gene>
    <name evidence="10" type="ORF">EK0264_12540</name>
</gene>
<name>A0A7L4YP30_9ACTN</name>
<evidence type="ECO:0000256" key="8">
    <source>
        <dbReference type="SAM" id="Phobius"/>
    </source>
</evidence>
<dbReference type="PANTHER" id="PTHR43652">
    <property type="entry name" value="BASIC AMINO ACID ANTIPORTER YFCC-RELATED"/>
    <property type="match status" value="1"/>
</dbReference>
<keyword evidence="5 8" id="KW-1133">Transmembrane helix</keyword>
<keyword evidence="3 8" id="KW-0812">Transmembrane</keyword>
<keyword evidence="6 8" id="KW-0472">Membrane</keyword>
<dbReference type="InterPro" id="IPR004680">
    <property type="entry name" value="Cit_transptr-like_dom"/>
</dbReference>
<dbReference type="OrthoDB" id="9156049at2"/>
<keyword evidence="11" id="KW-1185">Reference proteome</keyword>